<evidence type="ECO:0000313" key="2">
    <source>
        <dbReference type="Proteomes" id="UP000193303"/>
    </source>
</evidence>
<dbReference type="InterPro" id="IPR010064">
    <property type="entry name" value="HK97-gp10_tail"/>
</dbReference>
<dbReference type="EMBL" id="MTAB01000015">
    <property type="protein sequence ID" value="OSI20395.1"/>
    <property type="molecule type" value="Genomic_DNA"/>
</dbReference>
<comment type="caution">
    <text evidence="1">The sequence shown here is derived from an EMBL/GenBank/DDBJ whole genome shotgun (WGS) entry which is preliminary data.</text>
</comment>
<dbReference type="AlphaFoldDB" id="A0A1X3DHA1"/>
<dbReference type="NCBIfam" id="TIGR01725">
    <property type="entry name" value="phge_HK97_gp10"/>
    <property type="match status" value="1"/>
</dbReference>
<protein>
    <recommendedName>
        <fullName evidence="3">HK97 gp10 family phage protein</fullName>
    </recommendedName>
</protein>
<name>A0A1X3DHA1_9NEIS</name>
<dbReference type="RefSeq" id="WP_085359546.1">
    <property type="nucleotide sequence ID" value="NZ_MTAB01000015.1"/>
</dbReference>
<evidence type="ECO:0000313" key="1">
    <source>
        <dbReference type="EMBL" id="OSI20395.1"/>
    </source>
</evidence>
<reference evidence="2" key="1">
    <citation type="submission" date="2017-01" db="EMBL/GenBank/DDBJ databases">
        <authorList>
            <person name="Mah S.A."/>
            <person name="Swanson W.J."/>
            <person name="Moy G.W."/>
            <person name="Vacquier V.D."/>
        </authorList>
    </citation>
    <scope>NUCLEOTIDE SEQUENCE [LARGE SCALE GENOMIC DNA]</scope>
    <source>
        <strain evidence="2">124861</strain>
    </source>
</reference>
<sequence length="161" mass="18294">MNISYKVDAEKVLEGFRRAPRVMSRNLDKGLDRAALKMVRTAQDKVRDNDSIAFSLLVQSIRYQRTGPLERTVWPAANYARYLEDGTKPGYMPNGYALAAWLKARGAANPKRRSFALAKHIFKHGTKPHPFWQPSFETAEPEMRRIIAQAVERGVSEVFGT</sequence>
<organism evidence="1 2">
    <name type="scientific">Neisseria dumasiana</name>
    <dbReference type="NCBI Taxonomy" id="1931275"/>
    <lineage>
        <taxon>Bacteria</taxon>
        <taxon>Pseudomonadati</taxon>
        <taxon>Pseudomonadota</taxon>
        <taxon>Betaproteobacteria</taxon>
        <taxon>Neisseriales</taxon>
        <taxon>Neisseriaceae</taxon>
        <taxon>Neisseria</taxon>
    </lineage>
</organism>
<dbReference type="Proteomes" id="UP000193303">
    <property type="component" value="Unassembled WGS sequence"/>
</dbReference>
<gene>
    <name evidence="1" type="ORF">BV912_07435</name>
</gene>
<dbReference type="OrthoDB" id="8812397at2"/>
<proteinExistence type="predicted"/>
<accession>A0A1X3DHA1</accession>
<evidence type="ECO:0008006" key="3">
    <source>
        <dbReference type="Google" id="ProtNLM"/>
    </source>
</evidence>